<comment type="caution">
    <text evidence="2">The sequence shown here is derived from an EMBL/GenBank/DDBJ whole genome shotgun (WGS) entry which is preliminary data.</text>
</comment>
<dbReference type="GO" id="GO:0000287">
    <property type="term" value="F:magnesium ion binding"/>
    <property type="evidence" value="ECO:0007669"/>
    <property type="project" value="TreeGrafter"/>
</dbReference>
<evidence type="ECO:0000313" key="3">
    <source>
        <dbReference type="Proteomes" id="UP001174934"/>
    </source>
</evidence>
<dbReference type="EMBL" id="JAULSR010000001">
    <property type="protein sequence ID" value="KAK0637357.1"/>
    <property type="molecule type" value="Genomic_DNA"/>
</dbReference>
<sequence>MGLHHHQGRRRREAVKQWLFPECFSCILGAQANDGCWGRNLTSGILNTAASLLAIKRHLSQPLNIPHDVSNLQSRIDKATTSLRSQLAAWDVQATTHVGFEMIVPALLRFLQQEDDTFVFDFDRKSDLETLNAFKLSHF</sequence>
<organism evidence="2 3">
    <name type="scientific">Bombardia bombarda</name>
    <dbReference type="NCBI Taxonomy" id="252184"/>
    <lineage>
        <taxon>Eukaryota</taxon>
        <taxon>Fungi</taxon>
        <taxon>Dikarya</taxon>
        <taxon>Ascomycota</taxon>
        <taxon>Pezizomycotina</taxon>
        <taxon>Sordariomycetes</taxon>
        <taxon>Sordariomycetidae</taxon>
        <taxon>Sordariales</taxon>
        <taxon>Lasiosphaeriaceae</taxon>
        <taxon>Bombardia</taxon>
    </lineage>
</organism>
<dbReference type="GO" id="GO:0016102">
    <property type="term" value="P:diterpenoid biosynthetic process"/>
    <property type="evidence" value="ECO:0007669"/>
    <property type="project" value="TreeGrafter"/>
</dbReference>
<evidence type="ECO:0000313" key="2">
    <source>
        <dbReference type="EMBL" id="KAK0637357.1"/>
    </source>
</evidence>
<dbReference type="InterPro" id="IPR050148">
    <property type="entry name" value="Terpene_synthase-like"/>
</dbReference>
<dbReference type="AlphaFoldDB" id="A0AA40CG95"/>
<gene>
    <name evidence="2" type="ORF">B0T17DRAFT_107698</name>
</gene>
<proteinExistence type="inferred from homology"/>
<comment type="similarity">
    <text evidence="1">Belongs to the terpene synthase family.</text>
</comment>
<dbReference type="PANTHER" id="PTHR31739:SF25">
    <property type="entry name" value="(E,E)-GERANYLLINALOOL SYNTHASE"/>
    <property type="match status" value="1"/>
</dbReference>
<reference evidence="2" key="1">
    <citation type="submission" date="2023-06" db="EMBL/GenBank/DDBJ databases">
        <title>Genome-scale phylogeny and comparative genomics of the fungal order Sordariales.</title>
        <authorList>
            <consortium name="Lawrence Berkeley National Laboratory"/>
            <person name="Hensen N."/>
            <person name="Bonometti L."/>
            <person name="Westerberg I."/>
            <person name="Brannstrom I.O."/>
            <person name="Guillou S."/>
            <person name="Cros-Aarteil S."/>
            <person name="Calhoun S."/>
            <person name="Haridas S."/>
            <person name="Kuo A."/>
            <person name="Mondo S."/>
            <person name="Pangilinan J."/>
            <person name="Riley R."/>
            <person name="LaButti K."/>
            <person name="Andreopoulos B."/>
            <person name="Lipzen A."/>
            <person name="Chen C."/>
            <person name="Yanf M."/>
            <person name="Daum C."/>
            <person name="Ng V."/>
            <person name="Clum A."/>
            <person name="Steindorff A."/>
            <person name="Ohm R."/>
            <person name="Martin F."/>
            <person name="Silar P."/>
            <person name="Natvig D."/>
            <person name="Lalanne C."/>
            <person name="Gautier V."/>
            <person name="Ament-velasquez S.L."/>
            <person name="Kruys A."/>
            <person name="Hutchinson M.I."/>
            <person name="Powell A.J."/>
            <person name="Barry K."/>
            <person name="Miller A.N."/>
            <person name="Grigoriev I.V."/>
            <person name="Debuchy R."/>
            <person name="Gladieux P."/>
            <person name="Thoren M.H."/>
            <person name="Johannesson H."/>
        </authorList>
    </citation>
    <scope>NUCLEOTIDE SEQUENCE</scope>
    <source>
        <strain evidence="2">SMH3391-2</strain>
    </source>
</reference>
<accession>A0AA40CG95</accession>
<keyword evidence="3" id="KW-1185">Reference proteome</keyword>
<name>A0AA40CG95_9PEZI</name>
<dbReference type="PANTHER" id="PTHR31739">
    <property type="entry name" value="ENT-COPALYL DIPHOSPHATE SYNTHASE, CHLOROPLASTIC"/>
    <property type="match status" value="1"/>
</dbReference>
<protein>
    <submittedName>
        <fullName evidence="2">Uncharacterized protein</fullName>
    </submittedName>
</protein>
<dbReference type="Gene3D" id="1.50.10.160">
    <property type="match status" value="1"/>
</dbReference>
<dbReference type="GO" id="GO:0010333">
    <property type="term" value="F:terpene synthase activity"/>
    <property type="evidence" value="ECO:0007669"/>
    <property type="project" value="InterPro"/>
</dbReference>
<dbReference type="Proteomes" id="UP001174934">
    <property type="component" value="Unassembled WGS sequence"/>
</dbReference>
<evidence type="ECO:0000256" key="1">
    <source>
        <dbReference type="ARBA" id="ARBA00006333"/>
    </source>
</evidence>